<dbReference type="GO" id="GO:0006072">
    <property type="term" value="P:glycerol-3-phosphate metabolic process"/>
    <property type="evidence" value="ECO:0007669"/>
    <property type="project" value="TreeGrafter"/>
</dbReference>
<dbReference type="AlphaFoldDB" id="I7LW01"/>
<dbReference type="PANTHER" id="PTHR12563">
    <property type="entry name" value="GLYCEROL-3-PHOSPHATE ACYLTRANSFERASE"/>
    <property type="match status" value="1"/>
</dbReference>
<dbReference type="InterPro" id="IPR022284">
    <property type="entry name" value="GPAT/DHAPAT"/>
</dbReference>
<dbReference type="OrthoDB" id="429813at2759"/>
<evidence type="ECO:0000313" key="7">
    <source>
        <dbReference type="EMBL" id="EAS00429.1"/>
    </source>
</evidence>
<dbReference type="FunFam" id="3.40.50.720:FF:000458">
    <property type="entry name" value="Fatty acyl-CoA reductase"/>
    <property type="match status" value="1"/>
</dbReference>
<dbReference type="InterPro" id="IPR045520">
    <property type="entry name" value="GPAT/DHAPAT_C"/>
</dbReference>
<dbReference type="SUPFAM" id="SSF51735">
    <property type="entry name" value="NAD(P)-binding Rossmann-fold domains"/>
    <property type="match status" value="1"/>
</dbReference>
<dbReference type="STRING" id="312017.I7LW01"/>
<keyword evidence="5" id="KW-0012">Acyltransferase</keyword>
<keyword evidence="3" id="KW-0808">Transferase</keyword>
<dbReference type="eggNOG" id="KOG3730">
    <property type="taxonomic scope" value="Eukaryota"/>
</dbReference>
<dbReference type="PANTHER" id="PTHR12563:SF17">
    <property type="entry name" value="DIHYDROXYACETONE PHOSPHATE ACYLTRANSFERASE"/>
    <property type="match status" value="1"/>
</dbReference>
<keyword evidence="4" id="KW-0472">Membrane</keyword>
<dbReference type="GO" id="GO:0012505">
    <property type="term" value="C:endomembrane system"/>
    <property type="evidence" value="ECO:0007669"/>
    <property type="project" value="UniProtKB-SubCell"/>
</dbReference>
<evidence type="ECO:0000256" key="2">
    <source>
        <dbReference type="ARBA" id="ARBA00007937"/>
    </source>
</evidence>
<dbReference type="InterPro" id="IPR033640">
    <property type="entry name" value="FAR_C"/>
</dbReference>
<dbReference type="eggNOG" id="KOG1221">
    <property type="taxonomic scope" value="Eukaryota"/>
</dbReference>
<dbReference type="EMBL" id="GG662621">
    <property type="protein sequence ID" value="EAS00429.1"/>
    <property type="molecule type" value="Genomic_DNA"/>
</dbReference>
<dbReference type="OMA" id="WDPDHHA"/>
<dbReference type="CDD" id="cd05236">
    <property type="entry name" value="FAR-N_SDR_e"/>
    <property type="match status" value="1"/>
</dbReference>
<dbReference type="InterPro" id="IPR036291">
    <property type="entry name" value="NAD(P)-bd_dom_sf"/>
</dbReference>
<evidence type="ECO:0000256" key="1">
    <source>
        <dbReference type="ARBA" id="ARBA00004184"/>
    </source>
</evidence>
<dbReference type="SMART" id="SM00563">
    <property type="entry name" value="PlsC"/>
    <property type="match status" value="1"/>
</dbReference>
<organism evidence="7 8">
    <name type="scientific">Tetrahymena thermophila (strain SB210)</name>
    <dbReference type="NCBI Taxonomy" id="312017"/>
    <lineage>
        <taxon>Eukaryota</taxon>
        <taxon>Sar</taxon>
        <taxon>Alveolata</taxon>
        <taxon>Ciliophora</taxon>
        <taxon>Intramacronucleata</taxon>
        <taxon>Oligohymenophorea</taxon>
        <taxon>Hymenostomatida</taxon>
        <taxon>Tetrahymenina</taxon>
        <taxon>Tetrahymenidae</taxon>
        <taxon>Tetrahymena</taxon>
    </lineage>
</organism>
<accession>I7LW01</accession>
<dbReference type="GO" id="GO:0008654">
    <property type="term" value="P:phospholipid biosynthetic process"/>
    <property type="evidence" value="ECO:0007669"/>
    <property type="project" value="TreeGrafter"/>
</dbReference>
<dbReference type="InterPro" id="IPR002123">
    <property type="entry name" value="Plipid/glycerol_acylTrfase"/>
</dbReference>
<dbReference type="SUPFAM" id="SSF69593">
    <property type="entry name" value="Glycerol-3-phosphate (1)-acyltransferase"/>
    <property type="match status" value="1"/>
</dbReference>
<dbReference type="Gene3D" id="3.40.50.720">
    <property type="entry name" value="NAD(P)-binding Rossmann-like Domain"/>
    <property type="match status" value="1"/>
</dbReference>
<dbReference type="InterPro" id="IPR041728">
    <property type="entry name" value="GPAT/DHAPAT_LPLAT"/>
</dbReference>
<dbReference type="GO" id="GO:0031966">
    <property type="term" value="C:mitochondrial membrane"/>
    <property type="evidence" value="ECO:0007669"/>
    <property type="project" value="TreeGrafter"/>
</dbReference>
<dbReference type="GO" id="GO:0016287">
    <property type="term" value="F:glycerone-phosphate O-acyltransferase activity"/>
    <property type="evidence" value="ECO:0000314"/>
    <property type="project" value="CACAO"/>
</dbReference>
<gene>
    <name evidence="7" type="ORF">TTHERM_00221020</name>
</gene>
<dbReference type="Proteomes" id="UP000009168">
    <property type="component" value="Unassembled WGS sequence"/>
</dbReference>
<evidence type="ECO:0000256" key="4">
    <source>
        <dbReference type="ARBA" id="ARBA00023136"/>
    </source>
</evidence>
<protein>
    <submittedName>
        <fullName evidence="7">Male sterility protein</fullName>
    </submittedName>
</protein>
<dbReference type="CDD" id="cd09071">
    <property type="entry name" value="FAR_C"/>
    <property type="match status" value="1"/>
</dbReference>
<dbReference type="GO" id="GO:0004366">
    <property type="term" value="F:glycerol-3-phosphate O-acyltransferase activity"/>
    <property type="evidence" value="ECO:0007669"/>
    <property type="project" value="TreeGrafter"/>
</dbReference>
<dbReference type="GO" id="GO:0006631">
    <property type="term" value="P:fatty acid metabolic process"/>
    <property type="evidence" value="ECO:0007669"/>
    <property type="project" value="TreeGrafter"/>
</dbReference>
<evidence type="ECO:0000313" key="8">
    <source>
        <dbReference type="Proteomes" id="UP000009168"/>
    </source>
</evidence>
<dbReference type="InParanoid" id="I7LW01"/>
<reference evidence="8" key="1">
    <citation type="journal article" date="2006" name="PLoS Biol.">
        <title>Macronuclear genome sequence of the ciliate Tetrahymena thermophila, a model eukaryote.</title>
        <authorList>
            <person name="Eisen J.A."/>
            <person name="Coyne R.S."/>
            <person name="Wu M."/>
            <person name="Wu D."/>
            <person name="Thiagarajan M."/>
            <person name="Wortman J.R."/>
            <person name="Badger J.H."/>
            <person name="Ren Q."/>
            <person name="Amedeo P."/>
            <person name="Jones K.M."/>
            <person name="Tallon L.J."/>
            <person name="Delcher A.L."/>
            <person name="Salzberg S.L."/>
            <person name="Silva J.C."/>
            <person name="Haas B.J."/>
            <person name="Majoros W.H."/>
            <person name="Farzad M."/>
            <person name="Carlton J.M."/>
            <person name="Smith R.K. Jr."/>
            <person name="Garg J."/>
            <person name="Pearlman R.E."/>
            <person name="Karrer K.M."/>
            <person name="Sun L."/>
            <person name="Manning G."/>
            <person name="Elde N.C."/>
            <person name="Turkewitz A.P."/>
            <person name="Asai D.J."/>
            <person name="Wilkes D.E."/>
            <person name="Wang Y."/>
            <person name="Cai H."/>
            <person name="Collins K."/>
            <person name="Stewart B.A."/>
            <person name="Lee S.R."/>
            <person name="Wilamowska K."/>
            <person name="Weinberg Z."/>
            <person name="Ruzzo W.L."/>
            <person name="Wloga D."/>
            <person name="Gaertig J."/>
            <person name="Frankel J."/>
            <person name="Tsao C.-C."/>
            <person name="Gorovsky M.A."/>
            <person name="Keeling P.J."/>
            <person name="Waller R.F."/>
            <person name="Patron N.J."/>
            <person name="Cherry J.M."/>
            <person name="Stover N.A."/>
            <person name="Krieger C.J."/>
            <person name="del Toro C."/>
            <person name="Ryder H.F."/>
            <person name="Williamson S.C."/>
            <person name="Barbeau R.A."/>
            <person name="Hamilton E.P."/>
            <person name="Orias E."/>
        </authorList>
    </citation>
    <scope>NUCLEOTIDE SEQUENCE [LARGE SCALE GENOMIC DNA]</scope>
    <source>
        <strain evidence="8">SB210</strain>
    </source>
</reference>
<dbReference type="Pfam" id="PF01553">
    <property type="entry name" value="Acyltransferase"/>
    <property type="match status" value="1"/>
</dbReference>
<dbReference type="Pfam" id="PF19277">
    <property type="entry name" value="GPAT_C"/>
    <property type="match status" value="1"/>
</dbReference>
<dbReference type="CDD" id="cd07993">
    <property type="entry name" value="LPLAT_DHAPAT-like"/>
    <property type="match status" value="1"/>
</dbReference>
<feature type="domain" description="Phospholipid/glycerol acyltransferase" evidence="6">
    <location>
        <begin position="598"/>
        <end position="726"/>
    </location>
</feature>
<name>I7LW01_TETTS</name>
<dbReference type="InterPro" id="IPR013120">
    <property type="entry name" value="FAR_NAD-bd"/>
</dbReference>
<evidence type="ECO:0000256" key="3">
    <source>
        <dbReference type="ARBA" id="ARBA00022679"/>
    </source>
</evidence>
<dbReference type="GO" id="GO:0080019">
    <property type="term" value="F:alcohol-forming very long-chain fatty acyl-CoA reductase activity"/>
    <property type="evidence" value="ECO:0000314"/>
    <property type="project" value="CACAO"/>
</dbReference>
<dbReference type="HOGENOM" id="CLU_003158_0_0_1"/>
<dbReference type="GO" id="GO:0019432">
    <property type="term" value="P:triglyceride biosynthetic process"/>
    <property type="evidence" value="ECO:0007669"/>
    <property type="project" value="TreeGrafter"/>
</dbReference>
<dbReference type="GeneID" id="7843486"/>
<dbReference type="Pfam" id="PF07993">
    <property type="entry name" value="NAD_binding_4"/>
    <property type="match status" value="1"/>
</dbReference>
<comment type="similarity">
    <text evidence="2">Belongs to the GPAT/DAPAT family.</text>
</comment>
<dbReference type="BRENDA" id="2.3.1.42">
    <property type="organism ID" value="6245"/>
</dbReference>
<keyword evidence="8" id="KW-1185">Reference proteome</keyword>
<dbReference type="RefSeq" id="XP_001020674.1">
    <property type="nucleotide sequence ID" value="XM_001020674.3"/>
</dbReference>
<dbReference type="KEGG" id="tet:TTHERM_00221020"/>
<evidence type="ECO:0000259" key="6">
    <source>
        <dbReference type="SMART" id="SM00563"/>
    </source>
</evidence>
<sequence>MGKVFQFYEGKTVLLTGITGFLGKVIFEKFLRTLPMVKRIYVLIRSKKGSPVEERFKKVIHDSEIFERLRQEKGDNFFNYLFSKVVPIEGDLLKEGLGLSKQDYQTITQEANIVINCAASVDFNAKLEEAININVRGSLRMMELSKQCLQLENFVHVSTCYVNSDKRGWIEEDIYNTEQNARQLMDDLMKMPPAELERQTKTILGNYPNTYVFTKSAVERIIKAERPPNMTITIVRPSIIGAAVSEPCVGWVEGVTAASAVFLLSGIGMLKYIHANRNAIGDVVPVDVVSDQIIVTGALCANLRDLSVFNASTSSRNPMLWEVSERNTVQYWRANPPEKRLGSCEAQLIKDERHLRFKQIMRRIPALAYLKLSNFVGSENMKKNANRYLKIIYKAESVSATFSHFASNEWIFDSRKIEKMIDQLDEQEKNAFYLDVSGINWDNYILMFNWGMHRYVLNEKVEPPVSDKNDILKINNQAKYPYFSDINWALSSGKPFKPRSYEEYKSLLFNSSAVQDAISLVIEQQTKKQGFSQGLVENVNKEAHAIIKEMISNYKMSTLRMMAWFLHKVFKQIYEKVVIDDVNLKALANHNVKKDGPLIMIPTHRSYIDFLLVSYIFFAYKMQCPHIAAAEDFLNVTVVHHILRACGAFFTKRNQKENPLYKAIFYEYVQRLLMDDCMLEFFVEGTRSRSGKMLHPKFGIMGIVADAVFDSKIPDAKIVPITLNYDKVLEGDTFPYELLGEEKVKESLPRLIKAIKTLSMNFGRIHVNICEPMSIKQYLATNYPTADLTNRVQRKSIIEDLSYKIEYKLTDALVCMPTGIVSAIMLQSRKGITEDKLINKVHWVSQRIVERGGILAFTPDVSGSMIATRSSMNLLEGILLKTKKNVFELEVTSDTEYKNVLMLSYYRNQIVHLFILEAIVCVALTAFGPNVAFKEGVSLERIWEESSFLIELFEREYVLPNVPKTLEQFSKTLLAKMIELKVLKVNESGKICIVDENQVSFYNSLIYPLVESYWSVLLNFYTLSQSKTKFMPLKKFLQQAQWFTENMHDERIIQHHESCSLDTIKNAIQKYKHFKLIRTYTDADKSGAEENILLLVNEEKLNELETHIQKFLKKGFSQSGSVSDLAKRTLLSEYPILARL</sequence>
<comment type="subcellular location">
    <subcellularLocation>
        <location evidence="1">Endomembrane system</location>
        <topology evidence="1">Peripheral membrane protein</topology>
    </subcellularLocation>
</comment>
<dbReference type="BioCyc" id="MetaCyc:MONOMER-20419"/>
<dbReference type="Pfam" id="PF03015">
    <property type="entry name" value="Sterile"/>
    <property type="match status" value="1"/>
</dbReference>
<evidence type="ECO:0000256" key="5">
    <source>
        <dbReference type="ARBA" id="ARBA00023315"/>
    </source>
</evidence>
<proteinExistence type="inferred from homology"/>